<feature type="transmembrane region" description="Helical" evidence="2">
    <location>
        <begin position="160"/>
        <end position="180"/>
    </location>
</feature>
<comment type="caution">
    <text evidence="3">The sequence shown here is derived from an EMBL/GenBank/DDBJ whole genome shotgun (WGS) entry which is preliminary data.</text>
</comment>
<keyword evidence="2" id="KW-0812">Transmembrane</keyword>
<name>X6N3U4_RETFI</name>
<proteinExistence type="predicted"/>
<feature type="transmembrane region" description="Helical" evidence="2">
    <location>
        <begin position="134"/>
        <end position="154"/>
    </location>
</feature>
<dbReference type="Proteomes" id="UP000023152">
    <property type="component" value="Unassembled WGS sequence"/>
</dbReference>
<gene>
    <name evidence="3" type="ORF">RFI_16485</name>
</gene>
<feature type="non-terminal residue" evidence="3">
    <location>
        <position position="1"/>
    </location>
</feature>
<sequence>KKMEMTSDIMETKNDNKKESCLTERNKLGTPLPPGSVQKRRRLNSSLVKVTKWQNKAKAQAFTSVAQNCPPNDSMTVTAKNVPSFAMQTQHPNKDAMKRLLNHELFDNATFAAEGVTSNMHCARYTPSCDDTKAMYFVCLFVCACNICVTGSFIYLFFVVVLFIVIIIIIIVITTICYYFNMMETVNTMIALLQN</sequence>
<feature type="region of interest" description="Disordered" evidence="1">
    <location>
        <begin position="1"/>
        <end position="33"/>
    </location>
</feature>
<keyword evidence="2" id="KW-0472">Membrane</keyword>
<evidence type="ECO:0000313" key="3">
    <source>
        <dbReference type="EMBL" id="ETO20731.1"/>
    </source>
</evidence>
<dbReference type="AlphaFoldDB" id="X6N3U4"/>
<dbReference type="EMBL" id="ASPP01012308">
    <property type="protein sequence ID" value="ETO20731.1"/>
    <property type="molecule type" value="Genomic_DNA"/>
</dbReference>
<keyword evidence="2" id="KW-1133">Transmembrane helix</keyword>
<reference evidence="3 4" key="1">
    <citation type="journal article" date="2013" name="Curr. Biol.">
        <title>The Genome of the Foraminiferan Reticulomyxa filosa.</title>
        <authorList>
            <person name="Glockner G."/>
            <person name="Hulsmann N."/>
            <person name="Schleicher M."/>
            <person name="Noegel A.A."/>
            <person name="Eichinger L."/>
            <person name="Gallinger C."/>
            <person name="Pawlowski J."/>
            <person name="Sierra R."/>
            <person name="Euteneuer U."/>
            <person name="Pillet L."/>
            <person name="Moustafa A."/>
            <person name="Platzer M."/>
            <person name="Groth M."/>
            <person name="Szafranski K."/>
            <person name="Schliwa M."/>
        </authorList>
    </citation>
    <scope>NUCLEOTIDE SEQUENCE [LARGE SCALE GENOMIC DNA]</scope>
</reference>
<accession>X6N3U4</accession>
<evidence type="ECO:0000256" key="2">
    <source>
        <dbReference type="SAM" id="Phobius"/>
    </source>
</evidence>
<protein>
    <submittedName>
        <fullName evidence="3">Uncharacterized protein</fullName>
    </submittedName>
</protein>
<evidence type="ECO:0000313" key="4">
    <source>
        <dbReference type="Proteomes" id="UP000023152"/>
    </source>
</evidence>
<evidence type="ECO:0000256" key="1">
    <source>
        <dbReference type="SAM" id="MobiDB-lite"/>
    </source>
</evidence>
<keyword evidence="4" id="KW-1185">Reference proteome</keyword>
<feature type="compositionally biased region" description="Basic and acidic residues" evidence="1">
    <location>
        <begin position="1"/>
        <end position="27"/>
    </location>
</feature>
<organism evidence="3 4">
    <name type="scientific">Reticulomyxa filosa</name>
    <dbReference type="NCBI Taxonomy" id="46433"/>
    <lineage>
        <taxon>Eukaryota</taxon>
        <taxon>Sar</taxon>
        <taxon>Rhizaria</taxon>
        <taxon>Retaria</taxon>
        <taxon>Foraminifera</taxon>
        <taxon>Monothalamids</taxon>
        <taxon>Reticulomyxidae</taxon>
        <taxon>Reticulomyxa</taxon>
    </lineage>
</organism>